<dbReference type="HAMAP" id="MF_01080">
    <property type="entry name" value="TruB_bact"/>
    <property type="match status" value="1"/>
</dbReference>
<sequence length="307" mass="34256">MVTSKHPELSGLLVVNKPKEMTSFGVVARLRRVTGQKKIGHAGTLDPNVDGVLVVALGRATKLIDLLQTRPKTYTGTVTFGYATESQDADGEVVADQPLTEGLDQAAITAAMADLTGDVIQIPPIYSAVKVNGKRLYEYARAGETVELPERQATIYRFDQTSDLSWVEGQPYQQLDFEAQVSKGTYIRTLAYDLGQKLGLPATMTALRRTAGSGFDLAQATDLDDLLEMDFDQLCQKIMPIEAVLDWPRKDLTEEEYFAVKNGQKIPTTTWPQTEEGYYQTFYQDQLLAVYHFDADQGLWRSRYFFG</sequence>
<dbReference type="STRING" id="157463.GCA_001047075_01121"/>
<organism evidence="8 9">
    <name type="scientific">Fructobacillus ficulneus</name>
    <dbReference type="NCBI Taxonomy" id="157463"/>
    <lineage>
        <taxon>Bacteria</taxon>
        <taxon>Bacillati</taxon>
        <taxon>Bacillota</taxon>
        <taxon>Bacilli</taxon>
        <taxon>Lactobacillales</taxon>
        <taxon>Lactobacillaceae</taxon>
        <taxon>Fructobacillus</taxon>
    </lineage>
</organism>
<protein>
    <recommendedName>
        <fullName evidence="5">tRNA pseudouridine synthase B</fullName>
        <ecNumber evidence="5">5.4.99.25</ecNumber>
    </recommendedName>
    <alternativeName>
        <fullName evidence="5">tRNA pseudouridine(55) synthase</fullName>
        <shortName evidence="5">Psi55 synthase</shortName>
    </alternativeName>
    <alternativeName>
        <fullName evidence="5">tRNA pseudouridylate synthase</fullName>
    </alternativeName>
    <alternativeName>
        <fullName evidence="5">tRNA-uridine isomerase</fullName>
    </alternativeName>
</protein>
<evidence type="ECO:0000256" key="1">
    <source>
        <dbReference type="ARBA" id="ARBA00000385"/>
    </source>
</evidence>
<dbReference type="InterPro" id="IPR020103">
    <property type="entry name" value="PsdUridine_synth_cat_dom_sf"/>
</dbReference>
<feature type="domain" description="Pseudouridine synthase II N-terminal" evidence="6">
    <location>
        <begin position="31"/>
        <end position="187"/>
    </location>
</feature>
<dbReference type="GO" id="GO:0160148">
    <property type="term" value="F:tRNA pseudouridine(55) synthase activity"/>
    <property type="evidence" value="ECO:0007669"/>
    <property type="project" value="UniProtKB-EC"/>
</dbReference>
<accession>A0A0K8MK17</accession>
<proteinExistence type="inferred from homology"/>
<evidence type="ECO:0000259" key="7">
    <source>
        <dbReference type="Pfam" id="PF16198"/>
    </source>
</evidence>
<dbReference type="OrthoDB" id="9802309at2"/>
<feature type="active site" description="Nucleophile" evidence="5">
    <location>
        <position position="46"/>
    </location>
</feature>
<comment type="catalytic activity">
    <reaction evidence="1 5">
        <text>uridine(55) in tRNA = pseudouridine(55) in tRNA</text>
        <dbReference type="Rhea" id="RHEA:42532"/>
        <dbReference type="Rhea" id="RHEA-COMP:10101"/>
        <dbReference type="Rhea" id="RHEA-COMP:10102"/>
        <dbReference type="ChEBI" id="CHEBI:65314"/>
        <dbReference type="ChEBI" id="CHEBI:65315"/>
        <dbReference type="EC" id="5.4.99.25"/>
    </reaction>
</comment>
<evidence type="ECO:0000313" key="9">
    <source>
        <dbReference type="Proteomes" id="UP000253891"/>
    </source>
</evidence>
<evidence type="ECO:0000256" key="3">
    <source>
        <dbReference type="ARBA" id="ARBA00022694"/>
    </source>
</evidence>
<name>A0A0K8MK17_9LACO</name>
<comment type="similarity">
    <text evidence="2 5">Belongs to the pseudouridine synthase TruB family. Type 1 subfamily.</text>
</comment>
<dbReference type="NCBIfam" id="TIGR00431">
    <property type="entry name" value="TruB"/>
    <property type="match status" value="1"/>
</dbReference>
<evidence type="ECO:0000256" key="5">
    <source>
        <dbReference type="HAMAP-Rule" id="MF_01080"/>
    </source>
</evidence>
<evidence type="ECO:0000259" key="6">
    <source>
        <dbReference type="Pfam" id="PF01509"/>
    </source>
</evidence>
<reference evidence="8 9" key="1">
    <citation type="journal article" date="2015" name="BMC Genomics">
        <title>Comparative genomics of Fructobacillus spp. and Leuconostoc spp. reveals niche-specific evolution of Fructobacillus spp.</title>
        <authorList>
            <person name="Endo A."/>
            <person name="Tanizawa Y."/>
            <person name="Tanaka N."/>
            <person name="Maeno S."/>
            <person name="Kumar H."/>
            <person name="Shiwa Y."/>
            <person name="Okada S."/>
            <person name="Yoshikawa H."/>
            <person name="Dicks L."/>
            <person name="Nakagawa J."/>
            <person name="Arita M."/>
        </authorList>
    </citation>
    <scope>NUCLEOTIDE SEQUENCE [LARGE SCALE GENOMIC DNA]</scope>
    <source>
        <strain evidence="8 9">JCM 12225</strain>
    </source>
</reference>
<dbReference type="InterPro" id="IPR014780">
    <property type="entry name" value="tRNA_psdUridine_synth_TruB"/>
</dbReference>
<evidence type="ECO:0000256" key="2">
    <source>
        <dbReference type="ARBA" id="ARBA00005642"/>
    </source>
</evidence>
<dbReference type="InterPro" id="IPR032819">
    <property type="entry name" value="TruB_C"/>
</dbReference>
<dbReference type="FunFam" id="3.30.2350.10:FF:000011">
    <property type="entry name" value="tRNA pseudouridine synthase B"/>
    <property type="match status" value="1"/>
</dbReference>
<gene>
    <name evidence="5 8" type="primary">truB</name>
    <name evidence="8" type="ORF">FFIC_282320</name>
</gene>
<dbReference type="GO" id="GO:0031119">
    <property type="term" value="P:tRNA pseudouridine synthesis"/>
    <property type="evidence" value="ECO:0007669"/>
    <property type="project" value="UniProtKB-UniRule"/>
</dbReference>
<keyword evidence="3 5" id="KW-0819">tRNA processing</keyword>
<comment type="function">
    <text evidence="5">Responsible for synthesis of pseudouridine from uracil-55 in the psi GC loop of transfer RNAs.</text>
</comment>
<dbReference type="SUPFAM" id="SSF55120">
    <property type="entry name" value="Pseudouridine synthase"/>
    <property type="match status" value="1"/>
</dbReference>
<dbReference type="AlphaFoldDB" id="A0A0K8MK17"/>
<feature type="domain" description="tRNA pseudouridylate synthase B C-terminal" evidence="7">
    <location>
        <begin position="188"/>
        <end position="245"/>
    </location>
</feature>
<dbReference type="PANTHER" id="PTHR13767">
    <property type="entry name" value="TRNA-PSEUDOURIDINE SYNTHASE"/>
    <property type="match status" value="1"/>
</dbReference>
<dbReference type="GO" id="GO:0003723">
    <property type="term" value="F:RNA binding"/>
    <property type="evidence" value="ECO:0007669"/>
    <property type="project" value="InterPro"/>
</dbReference>
<dbReference type="PANTHER" id="PTHR13767:SF2">
    <property type="entry name" value="PSEUDOURIDYLATE SYNTHASE TRUB1"/>
    <property type="match status" value="1"/>
</dbReference>
<dbReference type="Pfam" id="PF01509">
    <property type="entry name" value="TruB_N"/>
    <property type="match status" value="1"/>
</dbReference>
<dbReference type="RefSeq" id="WP_061993545.1">
    <property type="nucleotide sequence ID" value="NZ_DF968005.1"/>
</dbReference>
<dbReference type="CDD" id="cd02573">
    <property type="entry name" value="PseudoU_synth_EcTruB"/>
    <property type="match status" value="1"/>
</dbReference>
<dbReference type="Proteomes" id="UP000253891">
    <property type="component" value="Unassembled WGS sequence"/>
</dbReference>
<evidence type="ECO:0000313" key="8">
    <source>
        <dbReference type="EMBL" id="GAP00220.1"/>
    </source>
</evidence>
<dbReference type="Pfam" id="PF16198">
    <property type="entry name" value="TruB_C_2"/>
    <property type="match status" value="1"/>
</dbReference>
<keyword evidence="9" id="KW-1185">Reference proteome</keyword>
<dbReference type="GO" id="GO:1990481">
    <property type="term" value="P:mRNA pseudouridine synthesis"/>
    <property type="evidence" value="ECO:0007669"/>
    <property type="project" value="TreeGrafter"/>
</dbReference>
<dbReference type="Gene3D" id="3.30.2350.10">
    <property type="entry name" value="Pseudouridine synthase"/>
    <property type="match status" value="1"/>
</dbReference>
<dbReference type="EC" id="5.4.99.25" evidence="5"/>
<keyword evidence="4 5" id="KW-0413">Isomerase</keyword>
<dbReference type="InterPro" id="IPR002501">
    <property type="entry name" value="PsdUridine_synth_N"/>
</dbReference>
<dbReference type="EMBL" id="DF968005">
    <property type="protein sequence ID" value="GAP00220.1"/>
    <property type="molecule type" value="Genomic_DNA"/>
</dbReference>
<evidence type="ECO:0000256" key="4">
    <source>
        <dbReference type="ARBA" id="ARBA00023235"/>
    </source>
</evidence>